<dbReference type="EMBL" id="LKAM01000003">
    <property type="protein sequence ID" value="KUM49458.1"/>
    <property type="molecule type" value="Genomic_DNA"/>
</dbReference>
<gene>
    <name evidence="1" type="ORF">ABT39_MTgene4009</name>
</gene>
<reference evidence="1" key="1">
    <citation type="journal article" date="2015" name="Genome Biol. Evol.">
        <title>Organellar Genomes of White Spruce (Picea glauca): Assembly and Annotation.</title>
        <authorList>
            <person name="Jackman S.D."/>
            <person name="Warren R.L."/>
            <person name="Gibb E.A."/>
            <person name="Vandervalk B.P."/>
            <person name="Mohamadi H."/>
            <person name="Chu J."/>
            <person name="Raymond A."/>
            <person name="Pleasance S."/>
            <person name="Coope R."/>
            <person name="Wildung M.R."/>
            <person name="Ritland C.E."/>
            <person name="Bousquet J."/>
            <person name="Jones S.J."/>
            <person name="Bohlmann J."/>
            <person name="Birol I."/>
        </authorList>
    </citation>
    <scope>NUCLEOTIDE SEQUENCE [LARGE SCALE GENOMIC DNA]</scope>
    <source>
        <tissue evidence="1">Flushing bud</tissue>
    </source>
</reference>
<sequence length="84" mass="8983">MPPSLSLFQAIIPAATSSVKQDIKAMPSLGLVRSIRKTYPNAHLTKKRGVLGGPKGSDPSGFKNSLRAFSQLAFLRTPLPPLPN</sequence>
<comment type="caution">
    <text evidence="1">The sequence shown here is derived from an EMBL/GenBank/DDBJ whole genome shotgun (WGS) entry which is preliminary data.</text>
</comment>
<evidence type="ECO:0000313" key="1">
    <source>
        <dbReference type="EMBL" id="KUM49458.1"/>
    </source>
</evidence>
<protein>
    <submittedName>
        <fullName evidence="1">Uncharacterized protein</fullName>
    </submittedName>
</protein>
<proteinExistence type="predicted"/>
<dbReference type="AlphaFoldDB" id="A0A117NI64"/>
<keyword evidence="1" id="KW-0496">Mitochondrion</keyword>
<geneLocation type="mitochondrion" evidence="1"/>
<accession>A0A117NI64</accession>
<organism evidence="1">
    <name type="scientific">Picea glauca</name>
    <name type="common">White spruce</name>
    <name type="synonym">Pinus glauca</name>
    <dbReference type="NCBI Taxonomy" id="3330"/>
    <lineage>
        <taxon>Eukaryota</taxon>
        <taxon>Viridiplantae</taxon>
        <taxon>Streptophyta</taxon>
        <taxon>Embryophyta</taxon>
        <taxon>Tracheophyta</taxon>
        <taxon>Spermatophyta</taxon>
        <taxon>Pinopsida</taxon>
        <taxon>Pinidae</taxon>
        <taxon>Conifers I</taxon>
        <taxon>Pinales</taxon>
        <taxon>Pinaceae</taxon>
        <taxon>Picea</taxon>
    </lineage>
</organism>
<name>A0A117NI64_PICGL</name>